<dbReference type="InterPro" id="IPR026971">
    <property type="entry name" value="CND1/NCAPD3"/>
</dbReference>
<dbReference type="SUPFAM" id="SSF48371">
    <property type="entry name" value="ARM repeat"/>
    <property type="match status" value="1"/>
</dbReference>
<feature type="compositionally biased region" description="Basic residues" evidence="7">
    <location>
        <begin position="76"/>
        <end position="89"/>
    </location>
</feature>
<dbReference type="PANTHER" id="PTHR14222:SF1">
    <property type="entry name" value="CONDENSIN-2 COMPLEX SUBUNIT D3"/>
    <property type="match status" value="1"/>
</dbReference>
<feature type="domain" description="Condensin complex subunit 1 C-terminal" evidence="8">
    <location>
        <begin position="1157"/>
        <end position="1265"/>
    </location>
</feature>
<feature type="region of interest" description="Disordered" evidence="7">
    <location>
        <begin position="131"/>
        <end position="152"/>
    </location>
</feature>
<evidence type="ECO:0000313" key="9">
    <source>
        <dbReference type="EMBL" id="GMI05838.1"/>
    </source>
</evidence>
<dbReference type="InterPro" id="IPR032682">
    <property type="entry name" value="Cnd1_C"/>
</dbReference>
<reference evidence="9" key="1">
    <citation type="submission" date="2022-07" db="EMBL/GenBank/DDBJ databases">
        <title>Genome analysis of Parmales, a sister group of diatoms, reveals the evolutionary specialization of diatoms from phago-mixotrophs to photoautotrophs.</title>
        <authorList>
            <person name="Ban H."/>
            <person name="Sato S."/>
            <person name="Yoshikawa S."/>
            <person name="Kazumasa Y."/>
            <person name="Nakamura Y."/>
            <person name="Ichinomiya M."/>
            <person name="Saitoh K."/>
            <person name="Sato N."/>
            <person name="Blanc-Mathieu R."/>
            <person name="Endo H."/>
            <person name="Kuwata A."/>
            <person name="Ogata H."/>
        </authorList>
    </citation>
    <scope>NUCLEOTIDE SEQUENCE</scope>
</reference>
<dbReference type="InterPro" id="IPR011989">
    <property type="entry name" value="ARM-like"/>
</dbReference>
<dbReference type="OrthoDB" id="10263978at2759"/>
<dbReference type="InterPro" id="IPR016024">
    <property type="entry name" value="ARM-type_fold"/>
</dbReference>
<keyword evidence="3" id="KW-0498">Mitosis</keyword>
<sequence>MNVINETDALIAAHAEWSDKLDHGSSASSFPPLSDGISNSLTRLENILGRIIESKKEEASNSDTTSDSTSPNKGRGGSRKATKGKKKKGDRQDSPKGPMFRDFKFPAKSQAKYVRQLCSVLTSLMSHREISEEVLEEEEESSTSASGSSALEDFMNDTQPAKAVKISRGAFSAAICYSRLVSVRGSIAVGIVDVAALSCMAALLKRWCGDMQLSAGEKPARNPKKRPPPPKKKKKSSKRTKRSRKSASEDDNSDFEPEQEGESQTVEVEPPHPPTTDFSLGSDIVLAISDIISTSDYPNFSADASEQITDIITTALACSCCIQSLGPSAPDYETAQSLITSITSSLSESLVTPSTSLARRHQNAIYILRGAAPLVNLTIDVPNGVKGKLAAYEGASLLMKTLVDKVKEFDFQANMARDEDIYKEHLKSMMSNMAGADNMESVKPPLRFDVTSENPRPVFSAFVGMLQKIACSSLEKAEARSRTSALLKSITSSLPTVEAAHFLKFIIKLSKSKKASHRLFATEFLGQLLLEDWVWSSHLESGAIAEDVAMNDASDDEFIDGDDASYASSSTGAANAKGRAKLAPLEESTSIIIEGIGERDPDRCIPLMLLNGLIDRLSDRAPGVRARAAQSVADSLQAVLKRPVSSELEDATHWLGKTATSMSHSLVSALRRRVTFDDRAAVRKAAVIGLSTTLVLAPPPSQEDIDVLEERCGDPSVATRKASAEGLTNIVVNNLSDNEALEGAWARSVLPLVVDGELTCVTKALQLFKETIIVPLSEGQDHHLFRTALRILTKVAEESKNAGAAKAASGSLKMALKRVLDDESDKFIKALINNLKKCATLSLGLGNDESERDLFSEDVSSMRCGVWCLLEGLAGCSHKGTSNTGGAKRGQSDSAFDLSKVVKRSKLDGTFLTQSWEKFQIMLKQEGLSDDARGALGRATRSCLKVTAKLAGLVPKVAAQGTLTEMKQVLLSGRADSDVIGSCVVALTALTATVAETPREAVKDCTSWIKELFKSCEGVLETFISNPGDSKLVEATSRALFLVGEVAVVGFHSDDDGGLKEERIFDDDDDRVEWVRGMKVSPSPKLINLVQVLLPPKMVAVEKGDEILTPPELRALAYLSLGKLCLRDAELAKKAVNLMAREIHYDYAVTAGDSAAVRSNALVVLGDMCIRYTNLVDRQLPAMAACLQDAGGALVRRHAILLLSSLLLQDYVKWRGLLIMRFLAAVVDKDDAVSQMAEMTLCGPLLSKSPLLFSNSFVESLFVFNNCTGHPVYAAAASSGDSGSGAVDFQGVSLAGPANAGRRMFIYKMMLVHMSDEQRIGVTARLAKEVLKGGMDGKLKEGTLGGDTVMASGIAARAVLADCFDILVSPEIRVGRAAAAEQADADADDERNAGRMTTDGPIVAQLAAAKGKLLTKVSKRHMMENVVPILTSLKVILEKNKSPLLKKLMVFLRELFRNFKKELKEVLASTPTLLGELEYDVKKFEIGQKKKKEKQAKMELESIQRMLGDRTNMSTNTLGDGGKARKEEKVVGQLGVAGRAAAAAAAVSAAARK</sequence>
<dbReference type="GO" id="GO:0005634">
    <property type="term" value="C:nucleus"/>
    <property type="evidence" value="ECO:0007669"/>
    <property type="project" value="UniProtKB-SubCell"/>
</dbReference>
<accession>A0A9W7CBU6</accession>
<evidence type="ECO:0000256" key="6">
    <source>
        <dbReference type="ARBA" id="ARBA00023306"/>
    </source>
</evidence>
<feature type="compositionally biased region" description="Low complexity" evidence="7">
    <location>
        <begin position="61"/>
        <end position="70"/>
    </location>
</feature>
<feature type="compositionally biased region" description="Acidic residues" evidence="7">
    <location>
        <begin position="249"/>
        <end position="261"/>
    </location>
</feature>
<dbReference type="Pfam" id="PF12717">
    <property type="entry name" value="Cnd1"/>
    <property type="match status" value="1"/>
</dbReference>
<dbReference type="GO" id="GO:0000779">
    <property type="term" value="C:condensed chromosome, centromeric region"/>
    <property type="evidence" value="ECO:0007669"/>
    <property type="project" value="TreeGrafter"/>
</dbReference>
<evidence type="ECO:0000256" key="3">
    <source>
        <dbReference type="ARBA" id="ARBA00022776"/>
    </source>
</evidence>
<comment type="caution">
    <text evidence="9">The sequence shown here is derived from an EMBL/GenBank/DDBJ whole genome shotgun (WGS) entry which is preliminary data.</text>
</comment>
<feature type="compositionally biased region" description="Basic and acidic residues" evidence="7">
    <location>
        <begin position="90"/>
        <end position="102"/>
    </location>
</feature>
<evidence type="ECO:0000313" key="10">
    <source>
        <dbReference type="Proteomes" id="UP001165082"/>
    </source>
</evidence>
<evidence type="ECO:0000256" key="2">
    <source>
        <dbReference type="ARBA" id="ARBA00022618"/>
    </source>
</evidence>
<comment type="subcellular location">
    <subcellularLocation>
        <location evidence="1">Nucleus</location>
    </subcellularLocation>
</comment>
<feature type="compositionally biased region" description="Acidic residues" evidence="7">
    <location>
        <begin position="132"/>
        <end position="141"/>
    </location>
</feature>
<protein>
    <recommendedName>
        <fullName evidence="8">Condensin complex subunit 1 C-terminal domain-containing protein</fullName>
    </recommendedName>
</protein>
<keyword evidence="10" id="KW-1185">Reference proteome</keyword>
<feature type="compositionally biased region" description="Basic residues" evidence="7">
    <location>
        <begin position="221"/>
        <end position="245"/>
    </location>
</feature>
<keyword evidence="5" id="KW-0539">Nucleus</keyword>
<feature type="region of interest" description="Disordered" evidence="7">
    <location>
        <begin position="53"/>
        <end position="102"/>
    </location>
</feature>
<keyword evidence="2" id="KW-0132">Cell division</keyword>
<name>A0A9W7CBU6_9STRA</name>
<feature type="region of interest" description="Disordered" evidence="7">
    <location>
        <begin position="214"/>
        <end position="280"/>
    </location>
</feature>
<keyword evidence="6" id="KW-0131">Cell cycle</keyword>
<organism evidence="9 10">
    <name type="scientific">Triparma retinervis</name>
    <dbReference type="NCBI Taxonomy" id="2557542"/>
    <lineage>
        <taxon>Eukaryota</taxon>
        <taxon>Sar</taxon>
        <taxon>Stramenopiles</taxon>
        <taxon>Ochrophyta</taxon>
        <taxon>Bolidophyceae</taxon>
        <taxon>Parmales</taxon>
        <taxon>Triparmaceae</taxon>
        <taxon>Triparma</taxon>
    </lineage>
</organism>
<dbReference type="GO" id="GO:0051301">
    <property type="term" value="P:cell division"/>
    <property type="evidence" value="ECO:0007669"/>
    <property type="project" value="UniProtKB-KW"/>
</dbReference>
<evidence type="ECO:0000259" key="8">
    <source>
        <dbReference type="Pfam" id="PF12717"/>
    </source>
</evidence>
<dbReference type="GO" id="GO:0000796">
    <property type="term" value="C:condensin complex"/>
    <property type="evidence" value="ECO:0007669"/>
    <property type="project" value="TreeGrafter"/>
</dbReference>
<dbReference type="EMBL" id="BRXZ01000130">
    <property type="protein sequence ID" value="GMI05838.1"/>
    <property type="molecule type" value="Genomic_DNA"/>
</dbReference>
<evidence type="ECO:0000256" key="4">
    <source>
        <dbReference type="ARBA" id="ARBA00023067"/>
    </source>
</evidence>
<dbReference type="GO" id="GO:0007076">
    <property type="term" value="P:mitotic chromosome condensation"/>
    <property type="evidence" value="ECO:0007669"/>
    <property type="project" value="InterPro"/>
</dbReference>
<dbReference type="GO" id="GO:0010032">
    <property type="term" value="P:meiotic chromosome condensation"/>
    <property type="evidence" value="ECO:0007669"/>
    <property type="project" value="TreeGrafter"/>
</dbReference>
<dbReference type="GO" id="GO:0042393">
    <property type="term" value="F:histone binding"/>
    <property type="evidence" value="ECO:0007669"/>
    <property type="project" value="TreeGrafter"/>
</dbReference>
<dbReference type="Proteomes" id="UP001165082">
    <property type="component" value="Unassembled WGS sequence"/>
</dbReference>
<dbReference type="PANTHER" id="PTHR14222">
    <property type="entry name" value="CONDENSIN"/>
    <property type="match status" value="1"/>
</dbReference>
<keyword evidence="4" id="KW-0226">DNA condensation</keyword>
<proteinExistence type="predicted"/>
<evidence type="ECO:0000256" key="5">
    <source>
        <dbReference type="ARBA" id="ARBA00023242"/>
    </source>
</evidence>
<gene>
    <name evidence="9" type="ORF">TrRE_jg7354</name>
</gene>
<evidence type="ECO:0000256" key="7">
    <source>
        <dbReference type="SAM" id="MobiDB-lite"/>
    </source>
</evidence>
<dbReference type="Gene3D" id="1.25.10.10">
    <property type="entry name" value="Leucine-rich Repeat Variant"/>
    <property type="match status" value="1"/>
</dbReference>
<evidence type="ECO:0000256" key="1">
    <source>
        <dbReference type="ARBA" id="ARBA00004123"/>
    </source>
</evidence>